<keyword evidence="8" id="KW-1185">Reference proteome</keyword>
<dbReference type="RefSeq" id="WP_129718579.1">
    <property type="nucleotide sequence ID" value="NZ_PRLK01000002.1"/>
</dbReference>
<dbReference type="EC" id="1.1.1.-" evidence="7"/>
<evidence type="ECO:0000256" key="4">
    <source>
        <dbReference type="RuleBase" id="RU003719"/>
    </source>
</evidence>
<comment type="caution">
    <text evidence="7">The sequence shown here is derived from an EMBL/GenBank/DDBJ whole genome shotgun (WGS) entry which is preliminary data.</text>
</comment>
<reference evidence="7 8" key="2">
    <citation type="journal article" date="2020" name="Cell Rep.">
        <title>Acquisition and Adaptation of Ultra-small Parasitic Reduced Genome Bacteria to Mammalian Hosts.</title>
        <authorList>
            <person name="McLean J.S."/>
            <person name="Bor B."/>
            <person name="Kerns K.A."/>
            <person name="Liu Q."/>
            <person name="To T.T."/>
            <person name="Solden L."/>
            <person name="Hendrickson E.L."/>
            <person name="Wrighton K."/>
            <person name="Shi W."/>
            <person name="He X."/>
        </authorList>
    </citation>
    <scope>NUCLEOTIDE SEQUENCE [LARGE SCALE GENOMIC DNA]</scope>
    <source>
        <strain evidence="7 8">TM7_CMJM_G6_1_HOT_870</strain>
    </source>
</reference>
<keyword evidence="3" id="KW-0520">NAD</keyword>
<proteinExistence type="inferred from homology"/>
<dbReference type="PANTHER" id="PTHR43026">
    <property type="entry name" value="2-HYDROXYACID DEHYDROGENASE HOMOLOG 1-RELATED"/>
    <property type="match status" value="1"/>
</dbReference>
<dbReference type="InterPro" id="IPR029752">
    <property type="entry name" value="D-isomer_DH_CS1"/>
</dbReference>
<dbReference type="PROSITE" id="PS00670">
    <property type="entry name" value="D_2_HYDROXYACID_DH_2"/>
    <property type="match status" value="1"/>
</dbReference>
<dbReference type="PANTHER" id="PTHR43026:SF1">
    <property type="entry name" value="2-HYDROXYACID DEHYDROGENASE HOMOLOG 1-RELATED"/>
    <property type="match status" value="1"/>
</dbReference>
<feature type="domain" description="D-isomer specific 2-hydroxyacid dehydrogenase catalytic" evidence="5">
    <location>
        <begin position="7"/>
        <end position="327"/>
    </location>
</feature>
<dbReference type="InterPro" id="IPR006139">
    <property type="entry name" value="D-isomer_2_OHA_DH_cat_dom"/>
</dbReference>
<sequence length="330" mass="36719">MKIIAYSVRKDEIPYFEKFAKEFGVEYATTSKELNAKTAYLAEGFDCVSVYTSSKEMNGAWEILAKFGIKYFSVRTAGFDGCNIKQANIQGIRIANVPRYSPSAIAEFAVAMTLSVVRHLPLALRRARVQDFSVDGLIGRELNTMTVGIIGTGNIGRASAKAFNAFGSKVIAYDMYQNEEAKKYLEYKSLDEVLRQSDIISLHVPLTKDNYHIINKDSIAKMKKGVVIINTARGGHVDGRALRDALVEGKVAAAGLDVYEFEKGMLKKDLSGVVIKDEIFRDLKNLPNVIMTPHIAFNTDVAVRNMVKISTENLISFYNNDNCNNELKVQ</sequence>
<dbReference type="PROSITE" id="PS00065">
    <property type="entry name" value="D_2_HYDROXYACID_DH_1"/>
    <property type="match status" value="1"/>
</dbReference>
<dbReference type="Gene3D" id="3.40.50.720">
    <property type="entry name" value="NAD(P)-binding Rossmann-like Domain"/>
    <property type="match status" value="2"/>
</dbReference>
<dbReference type="InterPro" id="IPR029753">
    <property type="entry name" value="D-isomer_DH_CS"/>
</dbReference>
<dbReference type="PROSITE" id="PS00671">
    <property type="entry name" value="D_2_HYDROXYACID_DH_3"/>
    <property type="match status" value="1"/>
</dbReference>
<dbReference type="Pfam" id="PF02826">
    <property type="entry name" value="2-Hacid_dh_C"/>
    <property type="match status" value="1"/>
</dbReference>
<evidence type="ECO:0000313" key="7">
    <source>
        <dbReference type="EMBL" id="RYC72818.1"/>
    </source>
</evidence>
<gene>
    <name evidence="7" type="primary">fldH</name>
    <name evidence="7" type="ORF">G6CMJM_00152</name>
</gene>
<reference evidence="7 8" key="1">
    <citation type="journal article" date="2018" name="bioRxiv">
        <title>Evidence of independent acquisition and adaption of ultra-small bacteria to human hosts across the highly diverse yet reduced genomes of the phylum Saccharibacteria.</title>
        <authorList>
            <person name="McLean J.S."/>
            <person name="Bor B."/>
            <person name="To T.T."/>
            <person name="Liu Q."/>
            <person name="Kearns K.A."/>
            <person name="Solden L.M."/>
            <person name="Wrighton K.C."/>
            <person name="He X."/>
            <person name="Shi W."/>
        </authorList>
    </citation>
    <scope>NUCLEOTIDE SEQUENCE [LARGE SCALE GENOMIC DNA]</scope>
    <source>
        <strain evidence="7 8">TM7_CMJM_G6_1_HOT_870</strain>
    </source>
</reference>
<dbReference type="Pfam" id="PF00389">
    <property type="entry name" value="2-Hacid_dh"/>
    <property type="match status" value="1"/>
</dbReference>
<organism evidence="7 8">
    <name type="scientific">Candidatus Nanogingivalis gingivitcus</name>
    <dbReference type="NCBI Taxonomy" id="2171992"/>
    <lineage>
        <taxon>Bacteria</taxon>
        <taxon>Candidatus Saccharimonadota</taxon>
        <taxon>Candidatus Nanosyncoccalia</taxon>
        <taxon>Candidatus Nanogingivales</taxon>
        <taxon>Candidatus Nanogingivalaceae</taxon>
        <taxon>Candidatus Nanogingivalis</taxon>
    </lineage>
</organism>
<dbReference type="Proteomes" id="UP001190925">
    <property type="component" value="Unassembled WGS sequence"/>
</dbReference>
<protein>
    <submittedName>
        <fullName evidence="7">Phenyllactate dehydrogenase</fullName>
        <ecNumber evidence="7">1.1.1.-</ecNumber>
    </submittedName>
</protein>
<dbReference type="GO" id="GO:0016491">
    <property type="term" value="F:oxidoreductase activity"/>
    <property type="evidence" value="ECO:0007669"/>
    <property type="project" value="UniProtKB-KW"/>
</dbReference>
<comment type="similarity">
    <text evidence="1 4">Belongs to the D-isomer specific 2-hydroxyacid dehydrogenase family.</text>
</comment>
<evidence type="ECO:0000256" key="1">
    <source>
        <dbReference type="ARBA" id="ARBA00005854"/>
    </source>
</evidence>
<dbReference type="SUPFAM" id="SSF52283">
    <property type="entry name" value="Formate/glycerate dehydrogenase catalytic domain-like"/>
    <property type="match status" value="1"/>
</dbReference>
<dbReference type="SUPFAM" id="SSF51735">
    <property type="entry name" value="NAD(P)-binding Rossmann-fold domains"/>
    <property type="match status" value="1"/>
</dbReference>
<dbReference type="InterPro" id="IPR058205">
    <property type="entry name" value="D-LDH-like"/>
</dbReference>
<dbReference type="InterPro" id="IPR036291">
    <property type="entry name" value="NAD(P)-bd_dom_sf"/>
</dbReference>
<evidence type="ECO:0000256" key="3">
    <source>
        <dbReference type="ARBA" id="ARBA00023027"/>
    </source>
</evidence>
<accession>A0ABY0FKX4</accession>
<evidence type="ECO:0000313" key="8">
    <source>
        <dbReference type="Proteomes" id="UP001190925"/>
    </source>
</evidence>
<dbReference type="InterPro" id="IPR006140">
    <property type="entry name" value="D-isomer_DH_NAD-bd"/>
</dbReference>
<evidence type="ECO:0000256" key="2">
    <source>
        <dbReference type="ARBA" id="ARBA00023002"/>
    </source>
</evidence>
<evidence type="ECO:0000259" key="6">
    <source>
        <dbReference type="Pfam" id="PF02826"/>
    </source>
</evidence>
<feature type="domain" description="D-isomer specific 2-hydroxyacid dehydrogenase NAD-binding" evidence="6">
    <location>
        <begin position="110"/>
        <end position="296"/>
    </location>
</feature>
<name>A0ABY0FKX4_9BACT</name>
<keyword evidence="2 4" id="KW-0560">Oxidoreductase</keyword>
<dbReference type="EMBL" id="PRLK01000002">
    <property type="protein sequence ID" value="RYC72818.1"/>
    <property type="molecule type" value="Genomic_DNA"/>
</dbReference>
<evidence type="ECO:0000259" key="5">
    <source>
        <dbReference type="Pfam" id="PF00389"/>
    </source>
</evidence>